<keyword evidence="8" id="KW-1185">Reference proteome</keyword>
<evidence type="ECO:0000259" key="4">
    <source>
        <dbReference type="Pfam" id="PF25917"/>
    </source>
</evidence>
<dbReference type="Pfam" id="PF25944">
    <property type="entry name" value="Beta-barrel_RND"/>
    <property type="match status" value="1"/>
</dbReference>
<dbReference type="Pfam" id="PF25876">
    <property type="entry name" value="HH_MFP_RND"/>
    <property type="match status" value="1"/>
</dbReference>
<proteinExistence type="inferred from homology"/>
<feature type="domain" description="Multidrug resistance protein MdtA-like alpha-helical hairpin" evidence="3">
    <location>
        <begin position="110"/>
        <end position="178"/>
    </location>
</feature>
<dbReference type="InterPro" id="IPR058625">
    <property type="entry name" value="MdtA-like_BSH"/>
</dbReference>
<evidence type="ECO:0000259" key="3">
    <source>
        <dbReference type="Pfam" id="PF25876"/>
    </source>
</evidence>
<name>A0A840BJK8_9RHOO</name>
<reference evidence="7 8" key="1">
    <citation type="submission" date="2020-08" db="EMBL/GenBank/DDBJ databases">
        <title>Genomic Encyclopedia of Type Strains, Phase IV (KMG-IV): sequencing the most valuable type-strain genomes for metagenomic binning, comparative biology and taxonomic classification.</title>
        <authorList>
            <person name="Goeker M."/>
        </authorList>
    </citation>
    <scope>NUCLEOTIDE SEQUENCE [LARGE SCALE GENOMIC DNA]</scope>
    <source>
        <strain evidence="7 8">DSM 106739</strain>
    </source>
</reference>
<feature type="domain" description="Multidrug resistance protein MdtA-like C-terminal permuted SH3" evidence="6">
    <location>
        <begin position="308"/>
        <end position="378"/>
    </location>
</feature>
<evidence type="ECO:0000256" key="2">
    <source>
        <dbReference type="ARBA" id="ARBA00009477"/>
    </source>
</evidence>
<dbReference type="RefSeq" id="WP_183631345.1">
    <property type="nucleotide sequence ID" value="NZ_BAABLE010000011.1"/>
</dbReference>
<dbReference type="Gene3D" id="1.10.287.470">
    <property type="entry name" value="Helix hairpin bin"/>
    <property type="match status" value="1"/>
</dbReference>
<dbReference type="Gene3D" id="2.40.50.100">
    <property type="match status" value="1"/>
</dbReference>
<protein>
    <submittedName>
        <fullName evidence="7">Membrane fusion protein (Multidrug efflux system)</fullName>
    </submittedName>
</protein>
<dbReference type="NCBIfam" id="TIGR01730">
    <property type="entry name" value="RND_mfp"/>
    <property type="match status" value="1"/>
</dbReference>
<dbReference type="InterPro" id="IPR006143">
    <property type="entry name" value="RND_pump_MFP"/>
</dbReference>
<dbReference type="SUPFAM" id="SSF111369">
    <property type="entry name" value="HlyD-like secretion proteins"/>
    <property type="match status" value="1"/>
</dbReference>
<dbReference type="InterPro" id="IPR058624">
    <property type="entry name" value="MdtA-like_HH"/>
</dbReference>
<dbReference type="Proteomes" id="UP000561045">
    <property type="component" value="Unassembled WGS sequence"/>
</dbReference>
<sequence length="404" mass="42160">MNPSRNQIPSARGVLALAVLSVVLVACGKQGGQQGHGGMPPADVAVATVALRDVPVDFEYVGQVAGSREIEVRARVTGIIEKRLYEEGSLLKAGQPMFLIDQAPFRARVASAEAALTQAQARLKQAEREYNRIKPLAAEQAVSQKDADDAASAFELARAAVKSAEADLTTARIDLGYTEVRAPLGGVAGRALKVEGGLAAAGGDSLLATLAQTDPAHVNYGVGEEEALRLRDEAANGKLVLPKDGFAVKLKLSDGSMLDRVGRIDFRDYKADSNTGSFAARASVPNADGKLAPGQFVRVILSGATRPQAVVLPQRAVLDSPNGKYVYVVGQGKEGATIAQPRPVQVGEWVKLDGDLANAWVIRDGLKPGDQVIVDGTARIFFPGAPIKVGGAAPAAQSAPAGKH</sequence>
<organism evidence="7 8">
    <name type="scientific">Niveibacterium umoris</name>
    <dbReference type="NCBI Taxonomy" id="1193620"/>
    <lineage>
        <taxon>Bacteria</taxon>
        <taxon>Pseudomonadati</taxon>
        <taxon>Pseudomonadota</taxon>
        <taxon>Betaproteobacteria</taxon>
        <taxon>Rhodocyclales</taxon>
        <taxon>Rhodocyclaceae</taxon>
        <taxon>Niveibacterium</taxon>
    </lineage>
</organism>
<dbReference type="Pfam" id="PF25917">
    <property type="entry name" value="BSH_RND"/>
    <property type="match status" value="1"/>
</dbReference>
<evidence type="ECO:0000259" key="5">
    <source>
        <dbReference type="Pfam" id="PF25944"/>
    </source>
</evidence>
<evidence type="ECO:0000256" key="1">
    <source>
        <dbReference type="ARBA" id="ARBA00004196"/>
    </source>
</evidence>
<feature type="domain" description="Multidrug resistance protein MdtA-like barrel-sandwich hybrid" evidence="4">
    <location>
        <begin position="68"/>
        <end position="207"/>
    </location>
</feature>
<dbReference type="Gene3D" id="2.40.30.170">
    <property type="match status" value="1"/>
</dbReference>
<dbReference type="PANTHER" id="PTHR30158">
    <property type="entry name" value="ACRA/E-RELATED COMPONENT OF DRUG EFFLUX TRANSPORTER"/>
    <property type="match status" value="1"/>
</dbReference>
<dbReference type="EMBL" id="JACIET010000001">
    <property type="protein sequence ID" value="MBB4011086.1"/>
    <property type="molecule type" value="Genomic_DNA"/>
</dbReference>
<gene>
    <name evidence="7" type="ORF">GGR36_000394</name>
</gene>
<evidence type="ECO:0000259" key="6">
    <source>
        <dbReference type="Pfam" id="PF25967"/>
    </source>
</evidence>
<dbReference type="GO" id="GO:0005886">
    <property type="term" value="C:plasma membrane"/>
    <property type="evidence" value="ECO:0007669"/>
    <property type="project" value="TreeGrafter"/>
</dbReference>
<feature type="domain" description="Multidrug resistance protein MdtA-like beta-barrel" evidence="5">
    <location>
        <begin position="217"/>
        <end position="301"/>
    </location>
</feature>
<dbReference type="Pfam" id="PF25967">
    <property type="entry name" value="RND-MFP_C"/>
    <property type="match status" value="1"/>
</dbReference>
<dbReference type="GO" id="GO:0046677">
    <property type="term" value="P:response to antibiotic"/>
    <property type="evidence" value="ECO:0007669"/>
    <property type="project" value="TreeGrafter"/>
</dbReference>
<comment type="caution">
    <text evidence="7">The sequence shown here is derived from an EMBL/GenBank/DDBJ whole genome shotgun (WGS) entry which is preliminary data.</text>
</comment>
<comment type="similarity">
    <text evidence="2">Belongs to the membrane fusion protein (MFP) (TC 8.A.1) family.</text>
</comment>
<dbReference type="AlphaFoldDB" id="A0A840BJK8"/>
<evidence type="ECO:0000313" key="8">
    <source>
        <dbReference type="Proteomes" id="UP000561045"/>
    </source>
</evidence>
<dbReference type="InterPro" id="IPR058627">
    <property type="entry name" value="MdtA-like_C"/>
</dbReference>
<dbReference type="InterPro" id="IPR058626">
    <property type="entry name" value="MdtA-like_b-barrel"/>
</dbReference>
<dbReference type="GO" id="GO:0022857">
    <property type="term" value="F:transmembrane transporter activity"/>
    <property type="evidence" value="ECO:0007669"/>
    <property type="project" value="InterPro"/>
</dbReference>
<evidence type="ECO:0000313" key="7">
    <source>
        <dbReference type="EMBL" id="MBB4011086.1"/>
    </source>
</evidence>
<dbReference type="Gene3D" id="2.40.420.20">
    <property type="match status" value="1"/>
</dbReference>
<accession>A0A840BJK8</accession>
<comment type="subcellular location">
    <subcellularLocation>
        <location evidence="1">Cell envelope</location>
    </subcellularLocation>
</comment>
<dbReference type="PROSITE" id="PS51257">
    <property type="entry name" value="PROKAR_LIPOPROTEIN"/>
    <property type="match status" value="1"/>
</dbReference>